<gene>
    <name evidence="2" type="ORF">PCOR1329_LOCUS53283</name>
</gene>
<accession>A0ABN9V3W4</accession>
<dbReference type="EMBL" id="CAUYUJ010016493">
    <property type="protein sequence ID" value="CAK0865874.1"/>
    <property type="molecule type" value="Genomic_DNA"/>
</dbReference>
<dbReference type="PROSITE" id="PS51257">
    <property type="entry name" value="PROKAR_LIPOPROTEIN"/>
    <property type="match status" value="1"/>
</dbReference>
<evidence type="ECO:0000313" key="2">
    <source>
        <dbReference type="EMBL" id="CAK0865874.1"/>
    </source>
</evidence>
<reference evidence="2" key="1">
    <citation type="submission" date="2023-10" db="EMBL/GenBank/DDBJ databases">
        <authorList>
            <person name="Chen Y."/>
            <person name="Shah S."/>
            <person name="Dougan E. K."/>
            <person name="Thang M."/>
            <person name="Chan C."/>
        </authorList>
    </citation>
    <scope>NUCLEOTIDE SEQUENCE [LARGE SCALE GENOMIC DNA]</scope>
</reference>
<evidence type="ECO:0000313" key="3">
    <source>
        <dbReference type="Proteomes" id="UP001189429"/>
    </source>
</evidence>
<name>A0ABN9V3W4_9DINO</name>
<organism evidence="2 3">
    <name type="scientific">Prorocentrum cordatum</name>
    <dbReference type="NCBI Taxonomy" id="2364126"/>
    <lineage>
        <taxon>Eukaryota</taxon>
        <taxon>Sar</taxon>
        <taxon>Alveolata</taxon>
        <taxon>Dinophyceae</taxon>
        <taxon>Prorocentrales</taxon>
        <taxon>Prorocentraceae</taxon>
        <taxon>Prorocentrum</taxon>
    </lineage>
</organism>
<protein>
    <submittedName>
        <fullName evidence="2">Uncharacterized protein</fullName>
    </submittedName>
</protein>
<comment type="caution">
    <text evidence="2">The sequence shown here is derived from an EMBL/GenBank/DDBJ whole genome shotgun (WGS) entry which is preliminary data.</text>
</comment>
<feature type="non-terminal residue" evidence="2">
    <location>
        <position position="164"/>
    </location>
</feature>
<feature type="compositionally biased region" description="Polar residues" evidence="1">
    <location>
        <begin position="141"/>
        <end position="150"/>
    </location>
</feature>
<dbReference type="Proteomes" id="UP001189429">
    <property type="component" value="Unassembled WGS sequence"/>
</dbReference>
<proteinExistence type="predicted"/>
<sequence length="164" mass="17451">MRRARTPRPAASAAIAGFAGACRVLLFVRAGLAAEAIPEYRGCYVNTGAERLMGHISDKSIQWCAAAARVDALEFFGMEWPGNSETEGNAACLTLAGSPALAEAPDEECEDEVADGHRLGGRSRLAVYATSPLEAATTAMVSTTELQDGSSPVVDEQLERRHRR</sequence>
<feature type="region of interest" description="Disordered" evidence="1">
    <location>
        <begin position="141"/>
        <end position="164"/>
    </location>
</feature>
<evidence type="ECO:0000256" key="1">
    <source>
        <dbReference type="SAM" id="MobiDB-lite"/>
    </source>
</evidence>
<keyword evidence="3" id="KW-1185">Reference proteome</keyword>